<dbReference type="RefSeq" id="WP_179643163.1">
    <property type="nucleotide sequence ID" value="NZ_BAAAYY010000009.1"/>
</dbReference>
<reference evidence="6 7" key="1">
    <citation type="submission" date="2020-07" db="EMBL/GenBank/DDBJ databases">
        <title>Sequencing the genomes of 1000 actinobacteria strains.</title>
        <authorList>
            <person name="Klenk H.-P."/>
        </authorList>
    </citation>
    <scope>NUCLEOTIDE SEQUENCE [LARGE SCALE GENOMIC DNA]</scope>
    <source>
        <strain evidence="6 7">CXB654</strain>
    </source>
</reference>
<evidence type="ECO:0000313" key="7">
    <source>
        <dbReference type="Proteomes" id="UP000589036"/>
    </source>
</evidence>
<proteinExistence type="predicted"/>
<keyword evidence="7" id="KW-1185">Reference proteome</keyword>
<dbReference type="AlphaFoldDB" id="A0A852TT26"/>
<dbReference type="Gene3D" id="3.90.700.10">
    <property type="entry name" value="Succinate dehydrogenase/fumarate reductase flavoprotein, catalytic domain"/>
    <property type="match status" value="1"/>
</dbReference>
<dbReference type="InterPro" id="IPR050315">
    <property type="entry name" value="FAD-oxidoreductase_2"/>
</dbReference>
<name>A0A852TT26_9ACTN</name>
<dbReference type="Pfam" id="PF00890">
    <property type="entry name" value="FAD_binding_2"/>
    <property type="match status" value="1"/>
</dbReference>
<keyword evidence="2" id="KW-0285">Flavoprotein</keyword>
<organism evidence="6 7">
    <name type="scientific">Spinactinospora alkalitolerans</name>
    <dbReference type="NCBI Taxonomy" id="687207"/>
    <lineage>
        <taxon>Bacteria</taxon>
        <taxon>Bacillati</taxon>
        <taxon>Actinomycetota</taxon>
        <taxon>Actinomycetes</taxon>
        <taxon>Streptosporangiales</taxon>
        <taxon>Nocardiopsidaceae</taxon>
        <taxon>Spinactinospora</taxon>
    </lineage>
</organism>
<dbReference type="InterPro" id="IPR036188">
    <property type="entry name" value="FAD/NAD-bd_sf"/>
</dbReference>
<dbReference type="Proteomes" id="UP000589036">
    <property type="component" value="Unassembled WGS sequence"/>
</dbReference>
<evidence type="ECO:0000256" key="4">
    <source>
        <dbReference type="ARBA" id="ARBA00023002"/>
    </source>
</evidence>
<protein>
    <submittedName>
        <fullName evidence="6">Fumarate reductase flavoprotein subunit</fullName>
        <ecNumber evidence="6">1.3.5.4</ecNumber>
    </submittedName>
</protein>
<evidence type="ECO:0000259" key="5">
    <source>
        <dbReference type="Pfam" id="PF00890"/>
    </source>
</evidence>
<evidence type="ECO:0000256" key="2">
    <source>
        <dbReference type="ARBA" id="ARBA00022630"/>
    </source>
</evidence>
<dbReference type="PRINTS" id="PR00411">
    <property type="entry name" value="PNDRDTASEI"/>
</dbReference>
<comment type="cofactor">
    <cofactor evidence="1">
        <name>FAD</name>
        <dbReference type="ChEBI" id="CHEBI:57692"/>
    </cofactor>
</comment>
<dbReference type="EMBL" id="JACCCC010000001">
    <property type="protein sequence ID" value="NYE47169.1"/>
    <property type="molecule type" value="Genomic_DNA"/>
</dbReference>
<comment type="caution">
    <text evidence="6">The sequence shown here is derived from an EMBL/GenBank/DDBJ whole genome shotgun (WGS) entry which is preliminary data.</text>
</comment>
<evidence type="ECO:0000313" key="6">
    <source>
        <dbReference type="EMBL" id="NYE47169.1"/>
    </source>
</evidence>
<dbReference type="SUPFAM" id="SSF56425">
    <property type="entry name" value="Succinate dehydrogenase/fumarate reductase flavoprotein, catalytic domain"/>
    <property type="match status" value="1"/>
</dbReference>
<evidence type="ECO:0000256" key="3">
    <source>
        <dbReference type="ARBA" id="ARBA00022827"/>
    </source>
</evidence>
<dbReference type="Gene3D" id="3.50.50.60">
    <property type="entry name" value="FAD/NAD(P)-binding domain"/>
    <property type="match status" value="1"/>
</dbReference>
<feature type="domain" description="FAD-dependent oxidoreductase 2 FAD-binding" evidence="5">
    <location>
        <begin position="9"/>
        <end position="438"/>
    </location>
</feature>
<keyword evidence="3" id="KW-0274">FAD</keyword>
<gene>
    <name evidence="6" type="ORF">HDA32_002289</name>
</gene>
<dbReference type="PANTHER" id="PTHR43400:SF7">
    <property type="entry name" value="FAD-DEPENDENT OXIDOREDUCTASE 2 FAD BINDING DOMAIN-CONTAINING PROTEIN"/>
    <property type="match status" value="1"/>
</dbReference>
<evidence type="ECO:0000256" key="1">
    <source>
        <dbReference type="ARBA" id="ARBA00001974"/>
    </source>
</evidence>
<dbReference type="InterPro" id="IPR003953">
    <property type="entry name" value="FAD-dep_OxRdtase_2_FAD-bd"/>
</dbReference>
<keyword evidence="4 6" id="KW-0560">Oxidoreductase</keyword>
<dbReference type="SUPFAM" id="SSF51905">
    <property type="entry name" value="FAD/NAD(P)-binding domain"/>
    <property type="match status" value="1"/>
</dbReference>
<dbReference type="PANTHER" id="PTHR43400">
    <property type="entry name" value="FUMARATE REDUCTASE"/>
    <property type="match status" value="1"/>
</dbReference>
<dbReference type="GO" id="GO:0033765">
    <property type="term" value="F:steroid dehydrogenase activity, acting on the CH-CH group of donors"/>
    <property type="evidence" value="ECO:0007669"/>
    <property type="project" value="UniProtKB-ARBA"/>
</dbReference>
<dbReference type="EC" id="1.3.5.4" evidence="6"/>
<dbReference type="InterPro" id="IPR027477">
    <property type="entry name" value="Succ_DH/fumarate_Rdtase_cat_sf"/>
</dbReference>
<accession>A0A852TT26</accession>
<sequence>MSALPTSVDVVVLGGGLAGCAATLSAAEAGRKVLLLEKQSDTGGSTVLSAGLSAFAGTEEQARQDIDDSVDLLRRDLLETGLHLNDPKLIGLYCREQLGVYRWLKGHGVRYGTVHAASGQSVPRSHPTDTRLLLDTLLAKATGLGATVVTGAHAQRLVADADQVTGVEVTFERERHRISSNAVIIATGGFSQNQGLLARFAPQMRLALRGGGAGSQGEGLLMAWKLGAGFVDTPHIKGTYGIHPEPVPGESGTGILAVYKGAVAVNRDGHRFVDESLPYKVIGDASLAQPGGVTYQVFDAKVMAAGDDEVPIYDFVKRERDGALVKANTISGLAELLELPAGALERTVSAYNEAVAVGSPHEPPRAHLSGQVGRPSPLDTPPFYAQPSSTVVLATYCGLTVNIRCEVLDVFGDPIGGLLAAGEVMGGFHGGGYMTGTSIGKAAVFGRVAGIAAAARAIEEVAS</sequence>